<protein>
    <submittedName>
        <fullName evidence="2">Uncharacterized protein</fullName>
    </submittedName>
</protein>
<dbReference type="EMBL" id="JAARMV010000001">
    <property type="protein sequence ID" value="MBC2370514.1"/>
    <property type="molecule type" value="Genomic_DNA"/>
</dbReference>
<reference evidence="2 3" key="1">
    <citation type="submission" date="2020-03" db="EMBL/GenBank/DDBJ databases">
        <title>Soil Listeria distribution.</title>
        <authorList>
            <person name="Liao J."/>
            <person name="Wiedmann M."/>
        </authorList>
    </citation>
    <scope>NUCLEOTIDE SEQUENCE [LARGE SCALE GENOMIC DNA]</scope>
    <source>
        <strain evidence="2 3">FSL L7-1850</strain>
    </source>
</reference>
<evidence type="ECO:0000256" key="1">
    <source>
        <dbReference type="SAM" id="Phobius"/>
    </source>
</evidence>
<feature type="transmembrane region" description="Helical" evidence="1">
    <location>
        <begin position="5"/>
        <end position="23"/>
    </location>
</feature>
<dbReference type="Proteomes" id="UP000546244">
    <property type="component" value="Unassembled WGS sequence"/>
</dbReference>
<name>A0A7X1A3D2_9LIST</name>
<accession>A0A7X1A3D2</accession>
<dbReference type="RefSeq" id="WP_185617796.1">
    <property type="nucleotide sequence ID" value="NZ_JAARMV010000001.1"/>
</dbReference>
<keyword evidence="1" id="KW-0472">Membrane</keyword>
<dbReference type="AlphaFoldDB" id="A0A7X1A3D2"/>
<proteinExistence type="predicted"/>
<feature type="transmembrane region" description="Helical" evidence="1">
    <location>
        <begin position="138"/>
        <end position="155"/>
    </location>
</feature>
<keyword evidence="1" id="KW-1133">Transmembrane helix</keyword>
<evidence type="ECO:0000313" key="3">
    <source>
        <dbReference type="Proteomes" id="UP000546244"/>
    </source>
</evidence>
<feature type="transmembrane region" description="Helical" evidence="1">
    <location>
        <begin position="38"/>
        <end position="57"/>
    </location>
</feature>
<gene>
    <name evidence="2" type="ORF">HBP98_00715</name>
</gene>
<keyword evidence="1" id="KW-0812">Transmembrane</keyword>
<organism evidence="2 3">
    <name type="scientific">Listeria booriae</name>
    <dbReference type="NCBI Taxonomy" id="1552123"/>
    <lineage>
        <taxon>Bacteria</taxon>
        <taxon>Bacillati</taxon>
        <taxon>Bacillota</taxon>
        <taxon>Bacilli</taxon>
        <taxon>Bacillales</taxon>
        <taxon>Listeriaceae</taxon>
        <taxon>Listeria</taxon>
    </lineage>
</organism>
<feature type="transmembrane region" description="Helical" evidence="1">
    <location>
        <begin position="69"/>
        <end position="88"/>
    </location>
</feature>
<evidence type="ECO:0000313" key="2">
    <source>
        <dbReference type="EMBL" id="MBC2370514.1"/>
    </source>
</evidence>
<comment type="caution">
    <text evidence="2">The sequence shown here is derived from an EMBL/GenBank/DDBJ whole genome shotgun (WGS) entry which is preliminary data.</text>
</comment>
<sequence length="156" mass="17412">MAPKVFFGLCFINCGVACLLLFANKTLINHSLKAPTTSYAYLIALLLILIGLVILSYQRSLDKTLKEKLALDSVFIFLAIILGTQQLLSSPVGFNTFTFLAIFIFGFAFTAIIRLLMQITELAYKKFKSSIRDPKDRYTIVIGIFATIISLIAIFK</sequence>
<feature type="transmembrane region" description="Helical" evidence="1">
    <location>
        <begin position="94"/>
        <end position="117"/>
    </location>
</feature>